<dbReference type="GO" id="GO:0006120">
    <property type="term" value="P:mitochondrial electron transport, NADH to ubiquinone"/>
    <property type="evidence" value="ECO:0007669"/>
    <property type="project" value="TreeGrafter"/>
</dbReference>
<evidence type="ECO:0000256" key="1">
    <source>
        <dbReference type="ARBA" id="ARBA00004173"/>
    </source>
</evidence>
<dbReference type="InterPro" id="IPR008979">
    <property type="entry name" value="Galactose-bd-like_sf"/>
</dbReference>
<keyword evidence="6" id="KW-0830">Ubiquinone</keyword>
<dbReference type="PANTHER" id="PTHR13194">
    <property type="entry name" value="COMPLEX I INTERMEDIATE-ASSOCIATED PROTEIN 30"/>
    <property type="match status" value="1"/>
</dbReference>
<comment type="subcellular location">
    <subcellularLocation>
        <location evidence="1">Mitochondrion</location>
    </subcellularLocation>
</comment>
<evidence type="ECO:0000256" key="3">
    <source>
        <dbReference type="ARBA" id="ARBA00023128"/>
    </source>
</evidence>
<name>A0A550CJ04_9AGAR</name>
<comment type="similarity">
    <text evidence="2">Belongs to the CIA30 family.</text>
</comment>
<evidence type="ECO:0000259" key="5">
    <source>
        <dbReference type="Pfam" id="PF08547"/>
    </source>
</evidence>
<evidence type="ECO:0000313" key="6">
    <source>
        <dbReference type="EMBL" id="TRM64778.1"/>
    </source>
</evidence>
<dbReference type="EMBL" id="VDMD01000006">
    <property type="protein sequence ID" value="TRM64778.1"/>
    <property type="molecule type" value="Genomic_DNA"/>
</dbReference>
<evidence type="ECO:0000256" key="4">
    <source>
        <dbReference type="ARBA" id="ARBA00023186"/>
    </source>
</evidence>
<dbReference type="OrthoDB" id="42561at2759"/>
<proteinExistence type="inferred from homology"/>
<dbReference type="InterPro" id="IPR013857">
    <property type="entry name" value="NADH-UbQ_OxRdtase-assoc_prot30"/>
</dbReference>
<dbReference type="SUPFAM" id="SSF49785">
    <property type="entry name" value="Galactose-binding domain-like"/>
    <property type="match status" value="1"/>
</dbReference>
<dbReference type="GO" id="GO:0010257">
    <property type="term" value="P:NADH dehydrogenase complex assembly"/>
    <property type="evidence" value="ECO:0007669"/>
    <property type="project" value="TreeGrafter"/>
</dbReference>
<keyword evidence="3" id="KW-0496">Mitochondrion</keyword>
<evidence type="ECO:0000256" key="2">
    <source>
        <dbReference type="ARBA" id="ARBA00007884"/>
    </source>
</evidence>
<dbReference type="GO" id="GO:0051082">
    <property type="term" value="F:unfolded protein binding"/>
    <property type="evidence" value="ECO:0007669"/>
    <property type="project" value="TreeGrafter"/>
</dbReference>
<accession>A0A550CJ04</accession>
<feature type="domain" description="NADH:ubiquinone oxidoreductase intermediate-associated protein 30" evidence="5">
    <location>
        <begin position="17"/>
        <end position="202"/>
    </location>
</feature>
<organism evidence="6 7">
    <name type="scientific">Schizophyllum amplum</name>
    <dbReference type="NCBI Taxonomy" id="97359"/>
    <lineage>
        <taxon>Eukaryota</taxon>
        <taxon>Fungi</taxon>
        <taxon>Dikarya</taxon>
        <taxon>Basidiomycota</taxon>
        <taxon>Agaricomycotina</taxon>
        <taxon>Agaricomycetes</taxon>
        <taxon>Agaricomycetidae</taxon>
        <taxon>Agaricales</taxon>
        <taxon>Schizophyllaceae</taxon>
        <taxon>Schizophyllum</taxon>
    </lineage>
</organism>
<reference evidence="6 7" key="1">
    <citation type="journal article" date="2019" name="New Phytol.">
        <title>Comparative genomics reveals unique wood-decay strategies and fruiting body development in the Schizophyllaceae.</title>
        <authorList>
            <person name="Almasi E."/>
            <person name="Sahu N."/>
            <person name="Krizsan K."/>
            <person name="Balint B."/>
            <person name="Kovacs G.M."/>
            <person name="Kiss B."/>
            <person name="Cseklye J."/>
            <person name="Drula E."/>
            <person name="Henrissat B."/>
            <person name="Nagy I."/>
            <person name="Chovatia M."/>
            <person name="Adam C."/>
            <person name="LaButti K."/>
            <person name="Lipzen A."/>
            <person name="Riley R."/>
            <person name="Grigoriev I.V."/>
            <person name="Nagy L.G."/>
        </authorList>
    </citation>
    <scope>NUCLEOTIDE SEQUENCE [LARGE SCALE GENOMIC DNA]</scope>
    <source>
        <strain evidence="6 7">NL-1724</strain>
    </source>
</reference>
<comment type="caution">
    <text evidence="6">The sequence shown here is derived from an EMBL/GenBank/DDBJ whole genome shotgun (WGS) entry which is preliminary data.</text>
</comment>
<dbReference type="STRING" id="97359.A0A550CJ04"/>
<dbReference type="PANTHER" id="PTHR13194:SF18">
    <property type="entry name" value="COMPLEX I INTERMEDIATE-ASSOCIATED PROTEIN 30, MITOCHONDRIAL"/>
    <property type="match status" value="1"/>
</dbReference>
<evidence type="ECO:0000313" key="7">
    <source>
        <dbReference type="Proteomes" id="UP000320762"/>
    </source>
</evidence>
<protein>
    <submittedName>
        <fullName evidence="6">NADH:ubiquinone oxidoreductase intermediate-associated protein 30</fullName>
    </submittedName>
</protein>
<dbReference type="InterPro" id="IPR039131">
    <property type="entry name" value="NDUFAF1"/>
</dbReference>
<keyword evidence="4" id="KW-0143">Chaperone</keyword>
<dbReference type="GO" id="GO:0005739">
    <property type="term" value="C:mitochondrion"/>
    <property type="evidence" value="ECO:0007669"/>
    <property type="project" value="UniProtKB-SubCell"/>
</dbReference>
<dbReference type="Proteomes" id="UP000320762">
    <property type="component" value="Unassembled WGS sequence"/>
</dbReference>
<sequence length="211" mass="23413">MKGADLPSRAPLPLLALNTPEDLKGFAKGCDADVGGRSTVKLELDADPKRVPAGKSAVGRFWGEMRLDVQAGKERTLRSGYAGFRSVPRPTLFGELMHDVTNHDYLAMRVRAGGDPRTWNSYFVNIQTEGGYSTDLWQHRLYFKRTDGAWEDVYIPFDNFVRKNAGEIARQQYNMPRNRVRTIGVSILGGNSHVAGPYELGVDTISAVVEP</sequence>
<keyword evidence="7" id="KW-1185">Reference proteome</keyword>
<dbReference type="Pfam" id="PF08547">
    <property type="entry name" value="CIA30"/>
    <property type="match status" value="1"/>
</dbReference>
<gene>
    <name evidence="6" type="ORF">BD626DRAFT_547147</name>
</gene>
<dbReference type="AlphaFoldDB" id="A0A550CJ04"/>